<dbReference type="Gene3D" id="3.90.25.10">
    <property type="entry name" value="UDP-galactose 4-epimerase, domain 1"/>
    <property type="match status" value="1"/>
</dbReference>
<protein>
    <recommendedName>
        <fullName evidence="2">NAD-dependent epimerase/dehydratase domain-containing protein</fullName>
    </recommendedName>
</protein>
<evidence type="ECO:0000256" key="1">
    <source>
        <dbReference type="ARBA" id="ARBA00007637"/>
    </source>
</evidence>
<name>A0A0F9PYL7_9ZZZZ</name>
<dbReference type="InterPro" id="IPR001509">
    <property type="entry name" value="Epimerase_deHydtase"/>
</dbReference>
<comment type="caution">
    <text evidence="3">The sequence shown here is derived from an EMBL/GenBank/DDBJ whole genome shotgun (WGS) entry which is preliminary data.</text>
</comment>
<accession>A0A0F9PYL7</accession>
<dbReference type="InterPro" id="IPR036291">
    <property type="entry name" value="NAD(P)-bd_dom_sf"/>
</dbReference>
<dbReference type="PANTHER" id="PTHR43000">
    <property type="entry name" value="DTDP-D-GLUCOSE 4,6-DEHYDRATASE-RELATED"/>
    <property type="match status" value="1"/>
</dbReference>
<dbReference type="SUPFAM" id="SSF51735">
    <property type="entry name" value="NAD(P)-binding Rossmann-fold domains"/>
    <property type="match status" value="1"/>
</dbReference>
<evidence type="ECO:0000313" key="3">
    <source>
        <dbReference type="EMBL" id="KKN29817.1"/>
    </source>
</evidence>
<evidence type="ECO:0000259" key="2">
    <source>
        <dbReference type="Pfam" id="PF01370"/>
    </source>
</evidence>
<dbReference type="AlphaFoldDB" id="A0A0F9PYL7"/>
<gene>
    <name evidence="3" type="ORF">LCGC14_0840220</name>
</gene>
<organism evidence="3">
    <name type="scientific">marine sediment metagenome</name>
    <dbReference type="NCBI Taxonomy" id="412755"/>
    <lineage>
        <taxon>unclassified sequences</taxon>
        <taxon>metagenomes</taxon>
        <taxon>ecological metagenomes</taxon>
    </lineage>
</organism>
<dbReference type="Gene3D" id="3.40.50.720">
    <property type="entry name" value="NAD(P)-binding Rossmann-like Domain"/>
    <property type="match status" value="1"/>
</dbReference>
<dbReference type="EMBL" id="LAZR01002455">
    <property type="protein sequence ID" value="KKN29817.1"/>
    <property type="molecule type" value="Genomic_DNA"/>
</dbReference>
<proteinExistence type="inferred from homology"/>
<feature type="domain" description="NAD-dependent epimerase/dehydratase" evidence="2">
    <location>
        <begin position="3"/>
        <end position="114"/>
    </location>
</feature>
<sequence>MISYGLQRLSVAGTYFEYGKKKGRLSEDMETNPILPYSLAKDTLRKFVEELGKKFSFTFHWIRVFYMYGKGQSAKSIIPLLDKALDNNEQCFNMSGGEQRRDYLPVEKVAEHIIKRSLQDKITGIINNCSGKPISIKKLVEDHMKRMKKRIKLNLGYYPYPDYVSMEFWGDNTKLKSVLSMFNNKKRSN</sequence>
<comment type="similarity">
    <text evidence="1">Belongs to the NAD(P)-dependent epimerase/dehydratase family.</text>
</comment>
<dbReference type="Pfam" id="PF01370">
    <property type="entry name" value="Epimerase"/>
    <property type="match status" value="1"/>
</dbReference>
<reference evidence="3" key="1">
    <citation type="journal article" date="2015" name="Nature">
        <title>Complex archaea that bridge the gap between prokaryotes and eukaryotes.</title>
        <authorList>
            <person name="Spang A."/>
            <person name="Saw J.H."/>
            <person name="Jorgensen S.L."/>
            <person name="Zaremba-Niedzwiedzka K."/>
            <person name="Martijn J."/>
            <person name="Lind A.E."/>
            <person name="van Eijk R."/>
            <person name="Schleper C."/>
            <person name="Guy L."/>
            <person name="Ettema T.J."/>
        </authorList>
    </citation>
    <scope>NUCLEOTIDE SEQUENCE</scope>
</reference>